<comment type="function">
    <text evidence="7">TFIIF is a general transcription initiation factor that binds to RNA polymerase II and helps to recruit it to the initiation complex in collaboration with TFIIB. It promotes transcription elongation.</text>
</comment>
<proteinExistence type="inferred from homology"/>
<dbReference type="GO" id="GO:0032968">
    <property type="term" value="P:positive regulation of transcription elongation by RNA polymerase II"/>
    <property type="evidence" value="ECO:0007669"/>
    <property type="project" value="InterPro"/>
</dbReference>
<accession>A0A5E4QSF6</accession>
<evidence type="ECO:0000256" key="8">
    <source>
        <dbReference type="SAM" id="MobiDB-lite"/>
    </source>
</evidence>
<dbReference type="GO" id="GO:0016251">
    <property type="term" value="F:RNA polymerase II general transcription initiation factor activity"/>
    <property type="evidence" value="ECO:0007669"/>
    <property type="project" value="TreeGrafter"/>
</dbReference>
<keyword evidence="4 7" id="KW-0238">DNA-binding</keyword>
<dbReference type="Pfam" id="PF05793">
    <property type="entry name" value="TFIIF_alpha"/>
    <property type="match status" value="1"/>
</dbReference>
<dbReference type="GO" id="GO:0005674">
    <property type="term" value="C:transcription factor TFIIF complex"/>
    <property type="evidence" value="ECO:0007669"/>
    <property type="project" value="TreeGrafter"/>
</dbReference>
<evidence type="ECO:0000256" key="6">
    <source>
        <dbReference type="ARBA" id="ARBA00023242"/>
    </source>
</evidence>
<reference evidence="9 10" key="1">
    <citation type="submission" date="2017-07" db="EMBL/GenBank/DDBJ databases">
        <authorList>
            <person name="Talla V."/>
            <person name="Backstrom N."/>
        </authorList>
    </citation>
    <scope>NUCLEOTIDE SEQUENCE [LARGE SCALE GENOMIC DNA]</scope>
</reference>
<evidence type="ECO:0000256" key="5">
    <source>
        <dbReference type="ARBA" id="ARBA00023163"/>
    </source>
</evidence>
<dbReference type="GO" id="GO:0003677">
    <property type="term" value="F:DNA binding"/>
    <property type="evidence" value="ECO:0007669"/>
    <property type="project" value="UniProtKB-KW"/>
</dbReference>
<evidence type="ECO:0000313" key="9">
    <source>
        <dbReference type="EMBL" id="VVD00911.1"/>
    </source>
</evidence>
<dbReference type="PANTHER" id="PTHR13011">
    <property type="entry name" value="TFIIF-ALPHA"/>
    <property type="match status" value="1"/>
</dbReference>
<keyword evidence="6 7" id="KW-0539">Nucleus</keyword>
<dbReference type="InterPro" id="IPR011039">
    <property type="entry name" value="TFIIF_interaction"/>
</dbReference>
<evidence type="ECO:0000256" key="1">
    <source>
        <dbReference type="ARBA" id="ARBA00004123"/>
    </source>
</evidence>
<keyword evidence="3 7" id="KW-0805">Transcription regulation</keyword>
<sequence>TIVRFKGIREGGVSENAAYYVFTHAADGAIDAYPLQEWYNFQPIQRYKALSAEEAEQEFGRRNKVINYFSLMFRKRMRGDDATDDGEDPDEKKTKGSKAKKG</sequence>
<comment type="subcellular location">
    <subcellularLocation>
        <location evidence="1 7">Nucleus</location>
    </subcellularLocation>
</comment>
<dbReference type="AlphaFoldDB" id="A0A5E4QSF6"/>
<feature type="non-terminal residue" evidence="9">
    <location>
        <position position="1"/>
    </location>
</feature>
<gene>
    <name evidence="9" type="ORF">LSINAPIS_LOCUS11456</name>
</gene>
<evidence type="ECO:0000313" key="10">
    <source>
        <dbReference type="Proteomes" id="UP000324832"/>
    </source>
</evidence>
<evidence type="ECO:0000256" key="4">
    <source>
        <dbReference type="ARBA" id="ARBA00023125"/>
    </source>
</evidence>
<feature type="non-terminal residue" evidence="9">
    <location>
        <position position="102"/>
    </location>
</feature>
<dbReference type="PANTHER" id="PTHR13011:SF0">
    <property type="entry name" value="GENERAL TRANSCRIPTION FACTOR IIF SUBUNIT 1"/>
    <property type="match status" value="1"/>
</dbReference>
<feature type="region of interest" description="Disordered" evidence="8">
    <location>
        <begin position="79"/>
        <end position="102"/>
    </location>
</feature>
<keyword evidence="10" id="KW-1185">Reference proteome</keyword>
<evidence type="ECO:0000256" key="3">
    <source>
        <dbReference type="ARBA" id="ARBA00023015"/>
    </source>
</evidence>
<dbReference type="GO" id="GO:0001096">
    <property type="term" value="F:TFIIF-class transcription factor complex binding"/>
    <property type="evidence" value="ECO:0007669"/>
    <property type="project" value="TreeGrafter"/>
</dbReference>
<comment type="similarity">
    <text evidence="2 7">Belongs to the TFIIF alpha subunit family.</text>
</comment>
<protein>
    <recommendedName>
        <fullName evidence="7">Transcription initiation factor IIF subunit alpha</fullName>
    </recommendedName>
</protein>
<dbReference type="SUPFAM" id="SSF50916">
    <property type="entry name" value="Rap30/74 interaction domains"/>
    <property type="match status" value="1"/>
</dbReference>
<keyword evidence="5 7" id="KW-0804">Transcription</keyword>
<dbReference type="Proteomes" id="UP000324832">
    <property type="component" value="Unassembled WGS sequence"/>
</dbReference>
<dbReference type="GO" id="GO:0006367">
    <property type="term" value="P:transcription initiation at RNA polymerase II promoter"/>
    <property type="evidence" value="ECO:0007669"/>
    <property type="project" value="InterPro"/>
</dbReference>
<organism evidence="9 10">
    <name type="scientific">Leptidea sinapis</name>
    <dbReference type="NCBI Taxonomy" id="189913"/>
    <lineage>
        <taxon>Eukaryota</taxon>
        <taxon>Metazoa</taxon>
        <taxon>Ecdysozoa</taxon>
        <taxon>Arthropoda</taxon>
        <taxon>Hexapoda</taxon>
        <taxon>Insecta</taxon>
        <taxon>Pterygota</taxon>
        <taxon>Neoptera</taxon>
        <taxon>Endopterygota</taxon>
        <taxon>Lepidoptera</taxon>
        <taxon>Glossata</taxon>
        <taxon>Ditrysia</taxon>
        <taxon>Papilionoidea</taxon>
        <taxon>Pieridae</taxon>
        <taxon>Dismorphiinae</taxon>
        <taxon>Leptidea</taxon>
    </lineage>
</organism>
<dbReference type="InterPro" id="IPR008851">
    <property type="entry name" value="TFIIF-alpha"/>
</dbReference>
<evidence type="ECO:0000256" key="2">
    <source>
        <dbReference type="ARBA" id="ARBA00005249"/>
    </source>
</evidence>
<evidence type="ECO:0000256" key="7">
    <source>
        <dbReference type="RuleBase" id="RU366044"/>
    </source>
</evidence>
<dbReference type="EMBL" id="FZQP02005055">
    <property type="protein sequence ID" value="VVD00911.1"/>
    <property type="molecule type" value="Genomic_DNA"/>
</dbReference>
<name>A0A5E4QSF6_9NEOP</name>